<feature type="region of interest" description="Disordered" evidence="1">
    <location>
        <begin position="23"/>
        <end position="47"/>
    </location>
</feature>
<evidence type="ECO:0000313" key="3">
    <source>
        <dbReference type="Proteomes" id="UP001370490"/>
    </source>
</evidence>
<dbReference type="PANTHER" id="PTHR33696">
    <property type="entry name" value="T22J18.15-RELATED"/>
    <property type="match status" value="1"/>
</dbReference>
<organism evidence="2 3">
    <name type="scientific">Dillenia turbinata</name>
    <dbReference type="NCBI Taxonomy" id="194707"/>
    <lineage>
        <taxon>Eukaryota</taxon>
        <taxon>Viridiplantae</taxon>
        <taxon>Streptophyta</taxon>
        <taxon>Embryophyta</taxon>
        <taxon>Tracheophyta</taxon>
        <taxon>Spermatophyta</taxon>
        <taxon>Magnoliopsida</taxon>
        <taxon>eudicotyledons</taxon>
        <taxon>Gunneridae</taxon>
        <taxon>Pentapetalae</taxon>
        <taxon>Dilleniales</taxon>
        <taxon>Dilleniaceae</taxon>
        <taxon>Dillenia</taxon>
    </lineage>
</organism>
<accession>A0AAN8ZG50</accession>
<proteinExistence type="predicted"/>
<dbReference type="Proteomes" id="UP001370490">
    <property type="component" value="Unassembled WGS sequence"/>
</dbReference>
<evidence type="ECO:0000256" key="1">
    <source>
        <dbReference type="SAM" id="MobiDB-lite"/>
    </source>
</evidence>
<dbReference type="PANTHER" id="PTHR33696:SF3">
    <property type="entry name" value="FLZ-TYPE DOMAIN-CONTAINING PROTEIN"/>
    <property type="match status" value="1"/>
</dbReference>
<reference evidence="2 3" key="1">
    <citation type="submission" date="2023-12" db="EMBL/GenBank/DDBJ databases">
        <title>A high-quality genome assembly for Dillenia turbinata (Dilleniales).</title>
        <authorList>
            <person name="Chanderbali A."/>
        </authorList>
    </citation>
    <scope>NUCLEOTIDE SEQUENCE [LARGE SCALE GENOMIC DNA]</scope>
    <source>
        <strain evidence="2">LSX21</strain>
        <tissue evidence="2">Leaf</tissue>
    </source>
</reference>
<dbReference type="AlphaFoldDB" id="A0AAN8ZG50"/>
<sequence length="144" mass="16294">MSQKKVHSQKLVRFAWENKPGVCKVRPGDDNSTKEERHAGKLPPPPCGLDKGRVAILHDLQIPLPPCPFQSTPHRSSVSKNDGKEYVEDPFLVAYMACTKSIDMTNDNGMATSKRETRTVRDDSLVKMSQVRIMKEKLGYRKKK</sequence>
<feature type="compositionally biased region" description="Basic and acidic residues" evidence="1">
    <location>
        <begin position="26"/>
        <end position="39"/>
    </location>
</feature>
<protein>
    <submittedName>
        <fullName evidence="2">Uncharacterized protein</fullName>
    </submittedName>
</protein>
<dbReference type="EMBL" id="JBAMMX010000005">
    <property type="protein sequence ID" value="KAK6939749.1"/>
    <property type="molecule type" value="Genomic_DNA"/>
</dbReference>
<gene>
    <name evidence="2" type="ORF">RJ641_029280</name>
</gene>
<evidence type="ECO:0000313" key="2">
    <source>
        <dbReference type="EMBL" id="KAK6939749.1"/>
    </source>
</evidence>
<name>A0AAN8ZG50_9MAGN</name>
<keyword evidence="3" id="KW-1185">Reference proteome</keyword>
<comment type="caution">
    <text evidence="2">The sequence shown here is derived from an EMBL/GenBank/DDBJ whole genome shotgun (WGS) entry which is preliminary data.</text>
</comment>